<keyword evidence="2" id="KW-1185">Reference proteome</keyword>
<dbReference type="GeneID" id="41979747"/>
<comment type="caution">
    <text evidence="1">The sequence shown here is derived from an EMBL/GenBank/DDBJ whole genome shotgun (WGS) entry which is preliminary data.</text>
</comment>
<dbReference type="InParanoid" id="A0A507BBZ7"/>
<evidence type="ECO:0000313" key="1">
    <source>
        <dbReference type="EMBL" id="TPX17043.1"/>
    </source>
</evidence>
<dbReference type="AlphaFoldDB" id="A0A507BBZ7"/>
<dbReference type="EMBL" id="SKBQ01000152">
    <property type="protein sequence ID" value="TPX17043.1"/>
    <property type="molecule type" value="Genomic_DNA"/>
</dbReference>
<protein>
    <submittedName>
        <fullName evidence="1">Uncharacterized protein</fullName>
    </submittedName>
</protein>
<dbReference type="RefSeq" id="XP_030998754.1">
    <property type="nucleotide sequence ID" value="XM_031135126.1"/>
</dbReference>
<accession>A0A507BBZ7</accession>
<dbReference type="Proteomes" id="UP000319257">
    <property type="component" value="Unassembled WGS sequence"/>
</dbReference>
<proteinExistence type="predicted"/>
<reference evidence="1 2" key="1">
    <citation type="submission" date="2019-06" db="EMBL/GenBank/DDBJ databases">
        <title>Draft genome sequence of the filamentous fungus Phialemoniopsis curvata isolated from diesel fuel.</title>
        <authorList>
            <person name="Varaljay V.A."/>
            <person name="Lyon W.J."/>
            <person name="Crouch A.L."/>
            <person name="Drake C.E."/>
            <person name="Hollomon J.M."/>
            <person name="Nadeau L.J."/>
            <person name="Nunn H.S."/>
            <person name="Stevenson B.S."/>
            <person name="Bojanowski C.L."/>
            <person name="Crookes-Goodson W.J."/>
        </authorList>
    </citation>
    <scope>NUCLEOTIDE SEQUENCE [LARGE SCALE GENOMIC DNA]</scope>
    <source>
        <strain evidence="1 2">D216</strain>
    </source>
</reference>
<organism evidence="1 2">
    <name type="scientific">Thyridium curvatum</name>
    <dbReference type="NCBI Taxonomy" id="1093900"/>
    <lineage>
        <taxon>Eukaryota</taxon>
        <taxon>Fungi</taxon>
        <taxon>Dikarya</taxon>
        <taxon>Ascomycota</taxon>
        <taxon>Pezizomycotina</taxon>
        <taxon>Sordariomycetes</taxon>
        <taxon>Sordariomycetidae</taxon>
        <taxon>Thyridiales</taxon>
        <taxon>Thyridiaceae</taxon>
        <taxon>Thyridium</taxon>
    </lineage>
</organism>
<name>A0A507BBZ7_9PEZI</name>
<gene>
    <name evidence="1" type="ORF">E0L32_012300</name>
</gene>
<dbReference type="OrthoDB" id="5304511at2759"/>
<evidence type="ECO:0000313" key="2">
    <source>
        <dbReference type="Proteomes" id="UP000319257"/>
    </source>
</evidence>
<sequence>MSSLYMRMLGNNALSEQGNRAFLSLAEVTQACRTLRGMNFLAEAYIDTHLMSLGTEGAATAPVSRTERLRVLRALYRRQIICNAWAPTRREPEWNERDTAAIGNTSSHRQVRLGLFAAFEPWELQQVDHIDFFVTRMCRALYFSRQEAAQPMSEAEFGEIFSQIDYLVQYMQKHPNIAKAALRTVQSPPRLTNYEPHNATYHRFADRYSLLCMHFSWQSYRLETFPDPMRDRRGQQADSNEARFGFIGDAVDLVPFGWTDALNRRYVNWFGDALLDMTPWMPESDADEELRLARYASLGLWRNAGFALWDKKRVEALKEVDSLRTLSTGWLDY</sequence>